<dbReference type="OrthoDB" id="5416097at2759"/>
<dbReference type="Pfam" id="PF13391">
    <property type="entry name" value="HNH_2"/>
    <property type="match status" value="1"/>
</dbReference>
<dbReference type="RefSeq" id="XP_067478852.1">
    <property type="nucleotide sequence ID" value="XM_067620900.1"/>
</dbReference>
<protein>
    <recommendedName>
        <fullName evidence="2">HNH nuclease domain-containing protein</fullName>
    </recommendedName>
</protein>
<feature type="region of interest" description="Disordered" evidence="1">
    <location>
        <begin position="61"/>
        <end position="85"/>
    </location>
</feature>
<dbReference type="AlphaFoldDB" id="A0A1L9UIY0"/>
<dbReference type="VEuPathDB" id="FungiDB:ASPBRDRAFT_195769"/>
<keyword evidence="4" id="KW-1185">Reference proteome</keyword>
<proteinExistence type="predicted"/>
<dbReference type="GeneID" id="93573388"/>
<accession>A0A1L9UIY0</accession>
<evidence type="ECO:0000256" key="1">
    <source>
        <dbReference type="SAM" id="MobiDB-lite"/>
    </source>
</evidence>
<gene>
    <name evidence="3" type="ORF">ASPBRDRAFT_195769</name>
</gene>
<reference evidence="4" key="1">
    <citation type="journal article" date="2017" name="Genome Biol.">
        <title>Comparative genomics reveals high biological diversity and specific adaptations in the industrially and medically important fungal genus Aspergillus.</title>
        <authorList>
            <person name="de Vries R.P."/>
            <person name="Riley R."/>
            <person name="Wiebenga A."/>
            <person name="Aguilar-Osorio G."/>
            <person name="Amillis S."/>
            <person name="Uchima C.A."/>
            <person name="Anderluh G."/>
            <person name="Asadollahi M."/>
            <person name="Askin M."/>
            <person name="Barry K."/>
            <person name="Battaglia E."/>
            <person name="Bayram O."/>
            <person name="Benocci T."/>
            <person name="Braus-Stromeyer S.A."/>
            <person name="Caldana C."/>
            <person name="Canovas D."/>
            <person name="Cerqueira G.C."/>
            <person name="Chen F."/>
            <person name="Chen W."/>
            <person name="Choi C."/>
            <person name="Clum A."/>
            <person name="Dos Santos R.A."/>
            <person name="Damasio A.R."/>
            <person name="Diallinas G."/>
            <person name="Emri T."/>
            <person name="Fekete E."/>
            <person name="Flipphi M."/>
            <person name="Freyberg S."/>
            <person name="Gallo A."/>
            <person name="Gournas C."/>
            <person name="Habgood R."/>
            <person name="Hainaut M."/>
            <person name="Harispe M.L."/>
            <person name="Henrissat B."/>
            <person name="Hilden K.S."/>
            <person name="Hope R."/>
            <person name="Hossain A."/>
            <person name="Karabika E."/>
            <person name="Karaffa L."/>
            <person name="Karanyi Z."/>
            <person name="Krasevec N."/>
            <person name="Kuo A."/>
            <person name="Kusch H."/>
            <person name="LaButti K."/>
            <person name="Lagendijk E.L."/>
            <person name="Lapidus A."/>
            <person name="Levasseur A."/>
            <person name="Lindquist E."/>
            <person name="Lipzen A."/>
            <person name="Logrieco A.F."/>
            <person name="MacCabe A."/>
            <person name="Maekelae M.R."/>
            <person name="Malavazi I."/>
            <person name="Melin P."/>
            <person name="Meyer V."/>
            <person name="Mielnichuk N."/>
            <person name="Miskei M."/>
            <person name="Molnar A.P."/>
            <person name="Mule G."/>
            <person name="Ngan C.Y."/>
            <person name="Orejas M."/>
            <person name="Orosz E."/>
            <person name="Ouedraogo J.P."/>
            <person name="Overkamp K.M."/>
            <person name="Park H.-S."/>
            <person name="Perrone G."/>
            <person name="Piumi F."/>
            <person name="Punt P.J."/>
            <person name="Ram A.F."/>
            <person name="Ramon A."/>
            <person name="Rauscher S."/>
            <person name="Record E."/>
            <person name="Riano-Pachon D.M."/>
            <person name="Robert V."/>
            <person name="Roehrig J."/>
            <person name="Ruller R."/>
            <person name="Salamov A."/>
            <person name="Salih N.S."/>
            <person name="Samson R.A."/>
            <person name="Sandor E."/>
            <person name="Sanguinetti M."/>
            <person name="Schuetze T."/>
            <person name="Sepcic K."/>
            <person name="Shelest E."/>
            <person name="Sherlock G."/>
            <person name="Sophianopoulou V."/>
            <person name="Squina F.M."/>
            <person name="Sun H."/>
            <person name="Susca A."/>
            <person name="Todd R.B."/>
            <person name="Tsang A."/>
            <person name="Unkles S.E."/>
            <person name="van de Wiele N."/>
            <person name="van Rossen-Uffink D."/>
            <person name="Oliveira J.V."/>
            <person name="Vesth T.C."/>
            <person name="Visser J."/>
            <person name="Yu J.-H."/>
            <person name="Zhou M."/>
            <person name="Andersen M.R."/>
            <person name="Archer D.B."/>
            <person name="Baker S.E."/>
            <person name="Benoit I."/>
            <person name="Brakhage A.A."/>
            <person name="Braus G.H."/>
            <person name="Fischer R."/>
            <person name="Frisvad J.C."/>
            <person name="Goldman G.H."/>
            <person name="Houbraken J."/>
            <person name="Oakley B."/>
            <person name="Pocsi I."/>
            <person name="Scazzocchio C."/>
            <person name="Seiboth B."/>
            <person name="vanKuyk P.A."/>
            <person name="Wortman J."/>
            <person name="Dyer P.S."/>
            <person name="Grigoriev I.V."/>
        </authorList>
    </citation>
    <scope>NUCLEOTIDE SEQUENCE [LARGE SCALE GENOMIC DNA]</scope>
    <source>
        <strain evidence="4">CBS 101740 / IMI 381727 / IBT 21946</strain>
    </source>
</reference>
<evidence type="ECO:0000313" key="4">
    <source>
        <dbReference type="Proteomes" id="UP000184499"/>
    </source>
</evidence>
<evidence type="ECO:0000313" key="3">
    <source>
        <dbReference type="EMBL" id="OJJ71604.1"/>
    </source>
</evidence>
<feature type="domain" description="HNH nuclease" evidence="2">
    <location>
        <begin position="107"/>
        <end position="186"/>
    </location>
</feature>
<dbReference type="InterPro" id="IPR003615">
    <property type="entry name" value="HNH_nuc"/>
</dbReference>
<dbReference type="Proteomes" id="UP000184499">
    <property type="component" value="Unassembled WGS sequence"/>
</dbReference>
<organism evidence="3 4">
    <name type="scientific">Aspergillus brasiliensis (strain CBS 101740 / IMI 381727 / IBT 21946)</name>
    <dbReference type="NCBI Taxonomy" id="767769"/>
    <lineage>
        <taxon>Eukaryota</taxon>
        <taxon>Fungi</taxon>
        <taxon>Dikarya</taxon>
        <taxon>Ascomycota</taxon>
        <taxon>Pezizomycotina</taxon>
        <taxon>Eurotiomycetes</taxon>
        <taxon>Eurotiomycetidae</taxon>
        <taxon>Eurotiales</taxon>
        <taxon>Aspergillaceae</taxon>
        <taxon>Aspergillus</taxon>
        <taxon>Aspergillus subgen. Circumdati</taxon>
    </lineage>
</organism>
<name>A0A1L9UIY0_ASPBC</name>
<sequence>MDNLLNHKLVPTAFWAVLVYSDLTQLTIFVTETEKSSYLLEFCMHACSALGLAWRQKEPRSRKDNSSTAMFDVEEDSETSSEASRNKTIFEEALERDRNCIIRKSSPVKITHIYPRHFITVGRARRSSAAKTYPPFWDMLKFFWEPERLAAWQSQMTTNLPYDSLQNLMCLNADLQQMWNEGHFALRRVGYNNDKTTLKLEFIWQADHKKSIGDRVPANDPVLSSRGLSGIDASYYVTARINGEVRKLRTGDEISLSTTDPVGLPLPSRELLDMAFVLSRIANLSGAGSIADLLQIPDDDSDGCDLPVGSIPVGTRVYAWLENTEVQFDR</sequence>
<dbReference type="EMBL" id="KV878684">
    <property type="protein sequence ID" value="OJJ71604.1"/>
    <property type="molecule type" value="Genomic_DNA"/>
</dbReference>
<evidence type="ECO:0000259" key="2">
    <source>
        <dbReference type="Pfam" id="PF13391"/>
    </source>
</evidence>
<dbReference type="OMA" id="ENICLIH"/>